<dbReference type="SUPFAM" id="SSF117281">
    <property type="entry name" value="Kelch motif"/>
    <property type="match status" value="1"/>
</dbReference>
<dbReference type="SMART" id="SM00612">
    <property type="entry name" value="Kelch"/>
    <property type="match status" value="2"/>
</dbReference>
<dbReference type="InterPro" id="IPR037293">
    <property type="entry name" value="Gal_Oxidase_central_sf"/>
</dbReference>
<keyword evidence="2" id="KW-0677">Repeat</keyword>
<dbReference type="Gene3D" id="2.120.10.80">
    <property type="entry name" value="Kelch-type beta propeller"/>
    <property type="match status" value="1"/>
</dbReference>
<dbReference type="PANTHER" id="PTHR46344:SF27">
    <property type="entry name" value="KELCH REPEAT SUPERFAMILY PROTEIN"/>
    <property type="match status" value="1"/>
</dbReference>
<organism evidence="5 7">
    <name type="scientific">Adineta steineri</name>
    <dbReference type="NCBI Taxonomy" id="433720"/>
    <lineage>
        <taxon>Eukaryota</taxon>
        <taxon>Metazoa</taxon>
        <taxon>Spiralia</taxon>
        <taxon>Gnathifera</taxon>
        <taxon>Rotifera</taxon>
        <taxon>Eurotatoria</taxon>
        <taxon>Bdelloidea</taxon>
        <taxon>Adinetida</taxon>
        <taxon>Adinetidae</taxon>
        <taxon>Adineta</taxon>
    </lineage>
</organism>
<accession>A0A815HAC3</accession>
<dbReference type="OrthoDB" id="2019572at2759"/>
<gene>
    <name evidence="6" type="ORF">OKA104_LOCUS34728</name>
    <name evidence="5" type="ORF">VCS650_LOCUS33788</name>
</gene>
<dbReference type="Gene3D" id="2.130.10.80">
    <property type="entry name" value="Galactose oxidase/kelch, beta-propeller"/>
    <property type="match status" value="1"/>
</dbReference>
<sequence length="275" mass="29215">MRSVKMSLMTGWQFQCPNTSCVPFVTMIVKIFRRCQMACLSEIHCKAATFHQSTSNCELFVNLPDPNGNMLANLDTITMINKDGTRFPPEPTTTTTTATSTTTITTTSTTTTTTTTTTTSTTTTTTSTTTSTTTMSTGWTAIANMNVVRYAHTASILANGKVLVAAGYNSAVINSAELYDQSAGNWTITGNMNVARKYHTAAVLANGNVLVTGGYNGSNDVTSAEVYDPSTGNWTITGNMNVSREYHSATILANGRVLVAGGNNNGAAVNSVQLY</sequence>
<name>A0A815HAC3_9BILA</name>
<evidence type="ECO:0000256" key="1">
    <source>
        <dbReference type="ARBA" id="ARBA00022441"/>
    </source>
</evidence>
<keyword evidence="1" id="KW-0880">Kelch repeat</keyword>
<feature type="domain" description="Apple" evidence="4">
    <location>
        <begin position="29"/>
        <end position="65"/>
    </location>
</feature>
<dbReference type="Pfam" id="PF01344">
    <property type="entry name" value="Kelch_1"/>
    <property type="match status" value="1"/>
</dbReference>
<dbReference type="EMBL" id="CAJOAY010004801">
    <property type="protein sequence ID" value="CAF4083810.1"/>
    <property type="molecule type" value="Genomic_DNA"/>
</dbReference>
<evidence type="ECO:0000313" key="5">
    <source>
        <dbReference type="EMBL" id="CAF1351345.1"/>
    </source>
</evidence>
<proteinExistence type="predicted"/>
<dbReference type="InterPro" id="IPR003609">
    <property type="entry name" value="Pan_app"/>
</dbReference>
<feature type="region of interest" description="Disordered" evidence="3">
    <location>
        <begin position="110"/>
        <end position="133"/>
    </location>
</feature>
<dbReference type="InterPro" id="IPR006652">
    <property type="entry name" value="Kelch_1"/>
</dbReference>
<reference evidence="5" key="1">
    <citation type="submission" date="2021-02" db="EMBL/GenBank/DDBJ databases">
        <authorList>
            <person name="Nowell W R."/>
        </authorList>
    </citation>
    <scope>NUCLEOTIDE SEQUENCE</scope>
</reference>
<dbReference type="Proteomes" id="UP000663881">
    <property type="component" value="Unassembled WGS sequence"/>
</dbReference>
<dbReference type="EMBL" id="CAJNON010000674">
    <property type="protein sequence ID" value="CAF1351345.1"/>
    <property type="molecule type" value="Genomic_DNA"/>
</dbReference>
<evidence type="ECO:0000313" key="7">
    <source>
        <dbReference type="Proteomes" id="UP000663891"/>
    </source>
</evidence>
<evidence type="ECO:0000256" key="2">
    <source>
        <dbReference type="ARBA" id="ARBA00022737"/>
    </source>
</evidence>
<evidence type="ECO:0000313" key="6">
    <source>
        <dbReference type="EMBL" id="CAF4083810.1"/>
    </source>
</evidence>
<dbReference type="Proteomes" id="UP000663891">
    <property type="component" value="Unassembled WGS sequence"/>
</dbReference>
<evidence type="ECO:0000259" key="4">
    <source>
        <dbReference type="Pfam" id="PF00024"/>
    </source>
</evidence>
<evidence type="ECO:0000256" key="3">
    <source>
        <dbReference type="SAM" id="MobiDB-lite"/>
    </source>
</evidence>
<dbReference type="InterPro" id="IPR015915">
    <property type="entry name" value="Kelch-typ_b-propeller"/>
</dbReference>
<comment type="caution">
    <text evidence="5">The sequence shown here is derived from an EMBL/GenBank/DDBJ whole genome shotgun (WGS) entry which is preliminary data.</text>
</comment>
<protein>
    <recommendedName>
        <fullName evidence="4">Apple domain-containing protein</fullName>
    </recommendedName>
</protein>
<dbReference type="PANTHER" id="PTHR46344">
    <property type="entry name" value="OS02G0202900 PROTEIN"/>
    <property type="match status" value="1"/>
</dbReference>
<dbReference type="Pfam" id="PF00024">
    <property type="entry name" value="PAN_1"/>
    <property type="match status" value="1"/>
</dbReference>
<dbReference type="AlphaFoldDB" id="A0A815HAC3"/>